<dbReference type="STRING" id="190721.ACS15_0085"/>
<organism evidence="1 2">
    <name type="scientific">Ralstonia insidiosa</name>
    <dbReference type="NCBI Taxonomy" id="190721"/>
    <lineage>
        <taxon>Bacteria</taxon>
        <taxon>Pseudomonadati</taxon>
        <taxon>Pseudomonadota</taxon>
        <taxon>Betaproteobacteria</taxon>
        <taxon>Burkholderiales</taxon>
        <taxon>Burkholderiaceae</taxon>
        <taxon>Ralstonia</taxon>
    </lineage>
</organism>
<dbReference type="PIRSF" id="PIRSF028200">
    <property type="entry name" value="UCP028200"/>
    <property type="match status" value="1"/>
</dbReference>
<sequence length="320" mass="36231">MGPTPQLNPSNGRIVAIAPLPGRLGRWLVVLAAVVSLACLQACSTVKVGYSQGARLTYWWIDGQFDLQDAQTGPTREAITRFFAWHRQDQLPRVAALLRRAQDELQQPMTAQQMRAYQDAFQQFGRAAFDQAKPDIARLLLSTTPAQLAHVQKKQAESNENYQRRYLGSDAQERMQARLKKVMEDARIVYGNFSSEQEEAIRTAIAPMVDSTPARYEERIARQQAWLALIARVQQARPDEATVVQWLTAYADQWQQAPGERGVQQRLRREADTAMLITIANLTTPRQKQHARERLQGWINDVRDLMREGEAGAAPQAQNN</sequence>
<dbReference type="OrthoDB" id="5767052at2"/>
<protein>
    <submittedName>
        <fullName evidence="1">Uncharacterized protein</fullName>
    </submittedName>
</protein>
<name>A0A191ZSG3_9RALS</name>
<evidence type="ECO:0000313" key="1">
    <source>
        <dbReference type="EMBL" id="ANJ71043.1"/>
    </source>
</evidence>
<gene>
    <name evidence="1" type="ORF">A9Y76_00445</name>
</gene>
<evidence type="ECO:0000313" key="2">
    <source>
        <dbReference type="Proteomes" id="UP000078572"/>
    </source>
</evidence>
<dbReference type="Proteomes" id="UP000078572">
    <property type="component" value="Chromosome 1"/>
</dbReference>
<accession>A0A191ZSG3</accession>
<keyword evidence="2" id="KW-1185">Reference proteome</keyword>
<dbReference type="AlphaFoldDB" id="A0A191ZSG3"/>
<dbReference type="InterPro" id="IPR016875">
    <property type="entry name" value="UCP028200"/>
</dbReference>
<dbReference type="RefSeq" id="WP_064801150.1">
    <property type="nucleotide sequence ID" value="NZ_CP016022.1"/>
</dbReference>
<dbReference type="EMBL" id="CP016022">
    <property type="protein sequence ID" value="ANJ71043.1"/>
    <property type="molecule type" value="Genomic_DNA"/>
</dbReference>
<dbReference type="GeneID" id="61524469"/>
<reference evidence="2" key="1">
    <citation type="submission" date="2016-06" db="EMBL/GenBank/DDBJ databases">
        <authorList>
            <person name="Xu Y."/>
            <person name="Nagy A."/>
            <person name="Yan X."/>
            <person name="Kim S.W."/>
            <person name="Haley B."/>
            <person name="Liu N.T."/>
            <person name="Nou X."/>
        </authorList>
    </citation>
    <scope>NUCLEOTIDE SEQUENCE [LARGE SCALE GENOMIC DNA]</scope>
    <source>
        <strain evidence="2">ATCC 49129</strain>
    </source>
</reference>
<proteinExistence type="predicted"/>
<dbReference type="Pfam" id="PF19795">
    <property type="entry name" value="DUF6279"/>
    <property type="match status" value="1"/>
</dbReference>